<evidence type="ECO:0000313" key="2">
    <source>
        <dbReference type="EMBL" id="SER01168.1"/>
    </source>
</evidence>
<dbReference type="AlphaFoldDB" id="A0A1H9KQ10"/>
<dbReference type="RefSeq" id="WP_092774537.1">
    <property type="nucleotide sequence ID" value="NZ_FOGI01000001.1"/>
</dbReference>
<name>A0A1H9KQ10_9PSEU</name>
<protein>
    <recommendedName>
        <fullName evidence="4">HEAT repeat-containing protein</fullName>
    </recommendedName>
</protein>
<keyword evidence="3" id="KW-1185">Reference proteome</keyword>
<evidence type="ECO:0000256" key="1">
    <source>
        <dbReference type="SAM" id="MobiDB-lite"/>
    </source>
</evidence>
<gene>
    <name evidence="2" type="ORF">SAMN04487818_101277</name>
</gene>
<sequence length="184" mass="20478">MARRLAFVLEIDPEVFAEHARDNGWDEAGADEEDEDRPRQRWDAPGGRVTFVDDTVVEVQYLDIEAEPSGPVEDAVKAEFTAYDKADCLGALDLAQPRETVVRALRLLACTAPGPVDNQVVEATTAALDDEREDVRVAALKVANYTRWTRLLPRVREVAESDGSDRVRRFAGNSRLLLEAVERA</sequence>
<dbReference type="SUPFAM" id="SSF48371">
    <property type="entry name" value="ARM repeat"/>
    <property type="match status" value="1"/>
</dbReference>
<evidence type="ECO:0008006" key="4">
    <source>
        <dbReference type="Google" id="ProtNLM"/>
    </source>
</evidence>
<dbReference type="EMBL" id="FOGI01000001">
    <property type="protein sequence ID" value="SER01168.1"/>
    <property type="molecule type" value="Genomic_DNA"/>
</dbReference>
<proteinExistence type="predicted"/>
<accession>A0A1H9KQ10</accession>
<feature type="region of interest" description="Disordered" evidence="1">
    <location>
        <begin position="20"/>
        <end position="45"/>
    </location>
</feature>
<evidence type="ECO:0000313" key="3">
    <source>
        <dbReference type="Proteomes" id="UP000199051"/>
    </source>
</evidence>
<reference evidence="3" key="1">
    <citation type="submission" date="2016-10" db="EMBL/GenBank/DDBJ databases">
        <authorList>
            <person name="Varghese N."/>
            <person name="Submissions S."/>
        </authorList>
    </citation>
    <scope>NUCLEOTIDE SEQUENCE [LARGE SCALE GENOMIC DNA]</scope>
    <source>
        <strain evidence="3">DSM 44260</strain>
    </source>
</reference>
<dbReference type="InterPro" id="IPR016024">
    <property type="entry name" value="ARM-type_fold"/>
</dbReference>
<organism evidence="2 3">
    <name type="scientific">Actinokineospora terrae</name>
    <dbReference type="NCBI Taxonomy" id="155974"/>
    <lineage>
        <taxon>Bacteria</taxon>
        <taxon>Bacillati</taxon>
        <taxon>Actinomycetota</taxon>
        <taxon>Actinomycetes</taxon>
        <taxon>Pseudonocardiales</taxon>
        <taxon>Pseudonocardiaceae</taxon>
        <taxon>Actinokineospora</taxon>
    </lineage>
</organism>
<dbReference type="Proteomes" id="UP000199051">
    <property type="component" value="Unassembled WGS sequence"/>
</dbReference>